<sequence length="166" mass="20002">MSFDVKYNKLINQVPNQDLTNFLGLVNTEEEKSSIKFIRAFDYLYLTFKFFKVKNRELSEFIKTFDIGLPFEINQIIAKHILEEYEIKLNIIMFFSRNYPYNRPHCDLIEVQTNFNSNVNFETYYKLICNMNNQKEWNMSVTIDKDILDLYLSLDKIDYLIENIII</sequence>
<organism evidence="1">
    <name type="scientific">Mimiviridae sp. ChoanoV1</name>
    <dbReference type="NCBI Taxonomy" id="2596887"/>
    <lineage>
        <taxon>Viruses</taxon>
        <taxon>Varidnaviria</taxon>
        <taxon>Bamfordvirae</taxon>
        <taxon>Nucleocytoviricota</taxon>
        <taxon>Megaviricetes</taxon>
        <taxon>Imitervirales</taxon>
        <taxon>Schizomimiviridae</taxon>
    </lineage>
</organism>
<reference evidence="1" key="1">
    <citation type="submission" date="2018-11" db="EMBL/GenBank/DDBJ databases">
        <title>A distinct lineage of giant viruses engineers rhodopsin photosystems in predatory marine eukaryotes.</title>
        <authorList>
            <person name="Needham D.M."/>
            <person name="Yoshizawa S."/>
            <person name="Hosaka T."/>
            <person name="Poirier C."/>
            <person name="Choi C.-J."/>
            <person name="Hehenberger E."/>
            <person name="Irwin N.A.T."/>
            <person name="Wilken S."/>
            <person name="Yung C.-M."/>
            <person name="Bachy C."/>
            <person name="Kurihara R."/>
            <person name="Nakajima Y."/>
            <person name="Kojima K."/>
            <person name="Kimura-Someya T."/>
            <person name="Leonard G."/>
            <person name="Malmstrom R.R."/>
            <person name="Mende D."/>
            <person name="Olson D.K."/>
            <person name="Sudo Y."/>
            <person name="Sudek S."/>
            <person name="Richards T.A."/>
            <person name="DeLong E.F."/>
            <person name="Keeling P.J."/>
            <person name="Santoro A.E."/>
            <person name="Shirouzu M."/>
            <person name="Iwasaki W."/>
            <person name="Worden A.Z."/>
        </authorList>
    </citation>
    <scope>NUCLEOTIDE SEQUENCE</scope>
</reference>
<proteinExistence type="predicted"/>
<protein>
    <submittedName>
        <fullName evidence="1">Uncharacterized protein</fullName>
    </submittedName>
</protein>
<accession>A0A5B8IGA0</accession>
<gene>
    <name evidence="1" type="ORF">3_86</name>
</gene>
<evidence type="ECO:0000313" key="1">
    <source>
        <dbReference type="EMBL" id="QDY52107.1"/>
    </source>
</evidence>
<name>A0A5B8IGA0_9VIRU</name>
<dbReference type="EMBL" id="MK250087">
    <property type="protein sequence ID" value="QDY52107.1"/>
    <property type="molecule type" value="Genomic_DNA"/>
</dbReference>